<keyword evidence="3" id="KW-1003">Cell membrane</keyword>
<evidence type="ECO:0000256" key="1">
    <source>
        <dbReference type="ARBA" id="ARBA00004167"/>
    </source>
</evidence>
<evidence type="ECO:0000259" key="14">
    <source>
        <dbReference type="Pfam" id="PF00905"/>
    </source>
</evidence>
<dbReference type="Gene3D" id="3.40.710.10">
    <property type="entry name" value="DD-peptidase/beta-lactamase superfamily"/>
    <property type="match status" value="1"/>
</dbReference>
<dbReference type="PANTHER" id="PTHR30627:SF2">
    <property type="entry name" value="PEPTIDOGLYCAN D,D-TRANSPEPTIDASE MRDA"/>
    <property type="match status" value="1"/>
</dbReference>
<dbReference type="InterPro" id="IPR036138">
    <property type="entry name" value="PBP_dimer_sf"/>
</dbReference>
<keyword evidence="9" id="KW-0133">Cell shape</keyword>
<proteinExistence type="predicted"/>
<comment type="subcellular location">
    <subcellularLocation>
        <location evidence="2">Cell membrane</location>
    </subcellularLocation>
    <subcellularLocation>
        <location evidence="1">Membrane</location>
        <topology evidence="1">Single-pass membrane protein</topology>
    </subcellularLocation>
</comment>
<dbReference type="SUPFAM" id="SSF56601">
    <property type="entry name" value="beta-lactamase/transpeptidase-like"/>
    <property type="match status" value="1"/>
</dbReference>
<keyword evidence="7" id="KW-0812">Transmembrane</keyword>
<dbReference type="OrthoDB" id="9766847at2"/>
<keyword evidence="13" id="KW-0961">Cell wall biogenesis/degradation</keyword>
<evidence type="ECO:0000259" key="15">
    <source>
        <dbReference type="Pfam" id="PF03717"/>
    </source>
</evidence>
<dbReference type="GO" id="GO:0008360">
    <property type="term" value="P:regulation of cell shape"/>
    <property type="evidence" value="ECO:0007669"/>
    <property type="project" value="UniProtKB-KW"/>
</dbReference>
<keyword evidence="17" id="KW-1185">Reference proteome</keyword>
<name>Q30RN0_SULDN</name>
<accession>Q30RN0</accession>
<dbReference type="PANTHER" id="PTHR30627">
    <property type="entry name" value="PEPTIDOGLYCAN D,D-TRANSPEPTIDASE"/>
    <property type="match status" value="1"/>
</dbReference>
<keyword evidence="11" id="KW-1133">Transmembrane helix</keyword>
<evidence type="ECO:0000256" key="9">
    <source>
        <dbReference type="ARBA" id="ARBA00022960"/>
    </source>
</evidence>
<feature type="domain" description="Penicillin-binding protein transpeptidase" evidence="14">
    <location>
        <begin position="253"/>
        <end position="580"/>
    </location>
</feature>
<keyword evidence="6" id="KW-0645">Protease</keyword>
<evidence type="ECO:0000256" key="3">
    <source>
        <dbReference type="ARBA" id="ARBA00022475"/>
    </source>
</evidence>
<dbReference type="GO" id="GO:0071555">
    <property type="term" value="P:cell wall organization"/>
    <property type="evidence" value="ECO:0007669"/>
    <property type="project" value="UniProtKB-KW"/>
</dbReference>
<dbReference type="GO" id="GO:0005886">
    <property type="term" value="C:plasma membrane"/>
    <property type="evidence" value="ECO:0007669"/>
    <property type="project" value="UniProtKB-SubCell"/>
</dbReference>
<dbReference type="RefSeq" id="WP_011372703.1">
    <property type="nucleotide sequence ID" value="NC_007575.1"/>
</dbReference>
<evidence type="ECO:0000256" key="5">
    <source>
        <dbReference type="ARBA" id="ARBA00022645"/>
    </source>
</evidence>
<evidence type="ECO:0000256" key="13">
    <source>
        <dbReference type="ARBA" id="ARBA00023316"/>
    </source>
</evidence>
<dbReference type="SUPFAM" id="SSF56519">
    <property type="entry name" value="Penicillin binding protein dimerisation domain"/>
    <property type="match status" value="1"/>
</dbReference>
<protein>
    <submittedName>
        <fullName evidence="16">Peptidoglycan glycosyltransferase</fullName>
        <ecNumber evidence="16">2.4.1.129</ecNumber>
    </submittedName>
</protein>
<dbReference type="STRING" id="326298.Suden_1073"/>
<dbReference type="GO" id="GO:0009252">
    <property type="term" value="P:peptidoglycan biosynthetic process"/>
    <property type="evidence" value="ECO:0007669"/>
    <property type="project" value="UniProtKB-KW"/>
</dbReference>
<dbReference type="eggNOG" id="COG0768">
    <property type="taxonomic scope" value="Bacteria"/>
</dbReference>
<keyword evidence="16" id="KW-0808">Transferase</keyword>
<dbReference type="InterPro" id="IPR001460">
    <property type="entry name" value="PCN-bd_Tpept"/>
</dbReference>
<keyword evidence="16" id="KW-0328">Glycosyltransferase</keyword>
<keyword evidence="5" id="KW-0121">Carboxypeptidase</keyword>
<dbReference type="GO" id="GO:0016757">
    <property type="term" value="F:glycosyltransferase activity"/>
    <property type="evidence" value="ECO:0007669"/>
    <property type="project" value="UniProtKB-KW"/>
</dbReference>
<dbReference type="EC" id="2.4.1.129" evidence="16"/>
<evidence type="ECO:0000313" key="16">
    <source>
        <dbReference type="EMBL" id="ABB44351.1"/>
    </source>
</evidence>
<organism evidence="16 17">
    <name type="scientific">Sulfurimonas denitrificans (strain ATCC 33889 / DSM 1251)</name>
    <name type="common">Thiomicrospira denitrificans (strain ATCC 33889 / DSM 1251)</name>
    <dbReference type="NCBI Taxonomy" id="326298"/>
    <lineage>
        <taxon>Bacteria</taxon>
        <taxon>Pseudomonadati</taxon>
        <taxon>Campylobacterota</taxon>
        <taxon>Epsilonproteobacteria</taxon>
        <taxon>Campylobacterales</taxon>
        <taxon>Sulfurimonadaceae</taxon>
        <taxon>Sulfurimonas</taxon>
    </lineage>
</organism>
<keyword evidence="12" id="KW-0472">Membrane</keyword>
<dbReference type="KEGG" id="tdn:Suden_1073"/>
<evidence type="ECO:0000256" key="2">
    <source>
        <dbReference type="ARBA" id="ARBA00004236"/>
    </source>
</evidence>
<dbReference type="NCBIfam" id="TIGR03423">
    <property type="entry name" value="pbp2_mrdA"/>
    <property type="match status" value="1"/>
</dbReference>
<evidence type="ECO:0000256" key="8">
    <source>
        <dbReference type="ARBA" id="ARBA00022801"/>
    </source>
</evidence>
<dbReference type="Gene3D" id="3.90.1310.10">
    <property type="entry name" value="Penicillin-binding protein 2a (Domain 2)"/>
    <property type="match status" value="1"/>
</dbReference>
<dbReference type="AlphaFoldDB" id="Q30RN0"/>
<sequence>MKIKFILFIFASIWLALLVRVFFLSVESNSYYERLSYNNTIKIEQIAPVRGEIVDINNRPIAINELGFKIQLAPHLGLERNSEIFEDEINRLIALLPNLDKEKMIKEYKKVDSYYNHNFIDIVDFVSYEHIMPIYSILSLRENLNIVSSPKRFYPYGEIGAHIIGYVGRANKDDIVDDELVKLIGYSGKSGIEKYYNEYLQGLAGNREIKVNAHNQEVEELSSQKPSEDTKLTLNIDIELQKYISSFFVNKAGAVIVMDVNGAILSASSFPEYDLNTFVTGISNEVWDKLSNSLDKPFTNKLIHGLYPPGSVIKTGLGLLYITSPEAGPNFNVHCTASMPLGSRVFRCWKKDGHGSTDIKKAIRESCDDYFYKGSLRLGIEKMSDGLMRYGLGKKTGVDLPNEFIGTVPSREWKRKKYNKPWYIGETVNTSIGQGDFLTTPMQIAQFTALMATGKLPKPYFAKMIGDEVVEPDLQDVLTENELKRLPTIQRAMYEVCNVPGGTARSYVNTKVKIAGKTGTAQVVGILQDIKERELEHEMEYYTRSHAWFSTYGPYDNPQYVVLAMVEHGGHGGAATGNIISGVYNKLLELGYIKEDEEAQEDKE</sequence>
<reference evidence="16 17" key="1">
    <citation type="journal article" date="2008" name="Appl. Environ. Microbiol.">
        <title>Genome of the epsilonproteobacterial chemolithoautotroph Sulfurimonas denitrificans.</title>
        <authorList>
            <person name="Sievert S.M."/>
            <person name="Scott K.M."/>
            <person name="Klotz M.G."/>
            <person name="Chain P.S.G."/>
            <person name="Hauser L.J."/>
            <person name="Hemp J."/>
            <person name="Huegler M."/>
            <person name="Land M."/>
            <person name="Lapidus A."/>
            <person name="Larimer F.W."/>
            <person name="Lucas S."/>
            <person name="Malfatti S.A."/>
            <person name="Meyer F."/>
            <person name="Paulsen I.T."/>
            <person name="Ren Q."/>
            <person name="Simon J."/>
            <person name="Bailey K."/>
            <person name="Diaz E."/>
            <person name="Fitzpatrick K.A."/>
            <person name="Glover B."/>
            <person name="Gwatney N."/>
            <person name="Korajkic A."/>
            <person name="Long A."/>
            <person name="Mobberley J.M."/>
            <person name="Pantry S.N."/>
            <person name="Pazder G."/>
            <person name="Peterson S."/>
            <person name="Quintanilla J.D."/>
            <person name="Sprinkle R."/>
            <person name="Stephens J."/>
            <person name="Thomas P."/>
            <person name="Vaughn R."/>
            <person name="Weber M.J."/>
            <person name="Wooten L.L."/>
        </authorList>
    </citation>
    <scope>NUCLEOTIDE SEQUENCE [LARGE SCALE GENOMIC DNA]</scope>
    <source>
        <strain evidence="17">ATCC 33889 / DSM 1251</strain>
    </source>
</reference>
<evidence type="ECO:0000256" key="10">
    <source>
        <dbReference type="ARBA" id="ARBA00022984"/>
    </source>
</evidence>
<dbReference type="GO" id="GO:0009002">
    <property type="term" value="F:serine-type D-Ala-D-Ala carboxypeptidase activity"/>
    <property type="evidence" value="ECO:0007669"/>
    <property type="project" value="InterPro"/>
</dbReference>
<evidence type="ECO:0000256" key="12">
    <source>
        <dbReference type="ARBA" id="ARBA00023136"/>
    </source>
</evidence>
<dbReference type="InterPro" id="IPR012338">
    <property type="entry name" value="Beta-lactam/transpept-like"/>
</dbReference>
<dbReference type="Pfam" id="PF03717">
    <property type="entry name" value="PBP_dimer"/>
    <property type="match status" value="1"/>
</dbReference>
<dbReference type="Pfam" id="PF00905">
    <property type="entry name" value="Transpeptidase"/>
    <property type="match status" value="1"/>
</dbReference>
<dbReference type="Proteomes" id="UP000002714">
    <property type="component" value="Chromosome"/>
</dbReference>
<dbReference type="Gene3D" id="3.30.1390.30">
    <property type="entry name" value="Penicillin-binding protein 2a, domain 3"/>
    <property type="match status" value="1"/>
</dbReference>
<keyword evidence="8" id="KW-0378">Hydrolase</keyword>
<dbReference type="GO" id="GO:0071972">
    <property type="term" value="F:peptidoglycan L,D-transpeptidase activity"/>
    <property type="evidence" value="ECO:0007669"/>
    <property type="project" value="TreeGrafter"/>
</dbReference>
<feature type="domain" description="Penicillin-binding protein dimerisation" evidence="15">
    <location>
        <begin position="46"/>
        <end position="221"/>
    </location>
</feature>
<dbReference type="InterPro" id="IPR005311">
    <property type="entry name" value="PBP_dimer"/>
</dbReference>
<evidence type="ECO:0000256" key="6">
    <source>
        <dbReference type="ARBA" id="ARBA00022670"/>
    </source>
</evidence>
<evidence type="ECO:0000256" key="11">
    <source>
        <dbReference type="ARBA" id="ARBA00022989"/>
    </source>
</evidence>
<gene>
    <name evidence="16" type="ordered locus">Suden_1073</name>
</gene>
<dbReference type="GO" id="GO:0006508">
    <property type="term" value="P:proteolysis"/>
    <property type="evidence" value="ECO:0007669"/>
    <property type="project" value="UniProtKB-KW"/>
</dbReference>
<evidence type="ECO:0000313" key="17">
    <source>
        <dbReference type="Proteomes" id="UP000002714"/>
    </source>
</evidence>
<dbReference type="EMBL" id="CP000153">
    <property type="protein sequence ID" value="ABB44351.1"/>
    <property type="molecule type" value="Genomic_DNA"/>
</dbReference>
<dbReference type="InterPro" id="IPR050515">
    <property type="entry name" value="Beta-lactam/transpept"/>
</dbReference>
<keyword evidence="4" id="KW-0997">Cell inner membrane</keyword>
<dbReference type="InterPro" id="IPR017790">
    <property type="entry name" value="Penicillin-binding_protein_2"/>
</dbReference>
<dbReference type="HOGENOM" id="CLU_009289_1_2_7"/>
<evidence type="ECO:0000256" key="7">
    <source>
        <dbReference type="ARBA" id="ARBA00022692"/>
    </source>
</evidence>
<keyword evidence="10" id="KW-0573">Peptidoglycan synthesis</keyword>
<dbReference type="GO" id="GO:0008658">
    <property type="term" value="F:penicillin binding"/>
    <property type="evidence" value="ECO:0007669"/>
    <property type="project" value="InterPro"/>
</dbReference>
<evidence type="ECO:0000256" key="4">
    <source>
        <dbReference type="ARBA" id="ARBA00022519"/>
    </source>
</evidence>